<feature type="chain" id="PRO_5018750138" description="C-type lectin domain-containing protein" evidence="1">
    <location>
        <begin position="21"/>
        <end position="134"/>
    </location>
</feature>
<organism evidence="2 3">
    <name type="scientific">Hippocampus comes</name>
    <name type="common">Tiger tail seahorse</name>
    <dbReference type="NCBI Taxonomy" id="109280"/>
    <lineage>
        <taxon>Eukaryota</taxon>
        <taxon>Metazoa</taxon>
        <taxon>Chordata</taxon>
        <taxon>Craniata</taxon>
        <taxon>Vertebrata</taxon>
        <taxon>Euteleostomi</taxon>
        <taxon>Actinopterygii</taxon>
        <taxon>Neopterygii</taxon>
        <taxon>Teleostei</taxon>
        <taxon>Neoteleostei</taxon>
        <taxon>Acanthomorphata</taxon>
        <taxon>Syngnathiaria</taxon>
        <taxon>Syngnathiformes</taxon>
        <taxon>Syngnathoidei</taxon>
        <taxon>Syngnathidae</taxon>
        <taxon>Hippocampus</taxon>
    </lineage>
</organism>
<dbReference type="InterPro" id="IPR016187">
    <property type="entry name" value="CTDL_fold"/>
</dbReference>
<accession>A0A3Q3D5Q2</accession>
<dbReference type="SUPFAM" id="SSF56436">
    <property type="entry name" value="C-type lectin-like"/>
    <property type="match status" value="1"/>
</dbReference>
<dbReference type="AlphaFoldDB" id="A0A3Q3D5Q2"/>
<keyword evidence="3" id="KW-1185">Reference proteome</keyword>
<dbReference type="GeneTree" id="ENSGT00940000180230"/>
<reference evidence="2" key="1">
    <citation type="submission" date="2025-08" db="UniProtKB">
        <authorList>
            <consortium name="Ensembl"/>
        </authorList>
    </citation>
    <scope>IDENTIFICATION</scope>
</reference>
<dbReference type="InterPro" id="IPR016186">
    <property type="entry name" value="C-type_lectin-like/link_sf"/>
</dbReference>
<name>A0A3Q3D5Q2_HIPCM</name>
<keyword evidence="1" id="KW-0732">Signal</keyword>
<evidence type="ECO:0008006" key="4">
    <source>
        <dbReference type="Google" id="ProtNLM"/>
    </source>
</evidence>
<evidence type="ECO:0000313" key="3">
    <source>
        <dbReference type="Proteomes" id="UP000264820"/>
    </source>
</evidence>
<feature type="signal peptide" evidence="1">
    <location>
        <begin position="1"/>
        <end position="20"/>
    </location>
</feature>
<dbReference type="Proteomes" id="UP000264820">
    <property type="component" value="Unplaced"/>
</dbReference>
<evidence type="ECO:0000256" key="1">
    <source>
        <dbReference type="SAM" id="SignalP"/>
    </source>
</evidence>
<evidence type="ECO:0000313" key="2">
    <source>
        <dbReference type="Ensembl" id="ENSHCOP00000003429.1"/>
    </source>
</evidence>
<reference evidence="2" key="2">
    <citation type="submission" date="2025-09" db="UniProtKB">
        <authorList>
            <consortium name="Ensembl"/>
        </authorList>
    </citation>
    <scope>IDENTIFICATION</scope>
</reference>
<sequence length="134" mass="15503">FSMFFFFFFNWLVMFPHVDRLQHSWWEFSLLPQRFGICRSSRSDSGSLGPNYEEREFKFHCGSVCNILGGNLASVHSTSASSSDIWIGLHEAIEESTFFWTDGSAVDFTNFNSDNAKNNTVFYIYKALRSIRPI</sequence>
<proteinExistence type="predicted"/>
<dbReference type="Gene3D" id="3.10.100.10">
    <property type="entry name" value="Mannose-Binding Protein A, subunit A"/>
    <property type="match status" value="1"/>
</dbReference>
<protein>
    <recommendedName>
        <fullName evidence="4">C-type lectin domain-containing protein</fullName>
    </recommendedName>
</protein>
<dbReference type="Ensembl" id="ENSHCOT00000008754.1">
    <property type="protein sequence ID" value="ENSHCOP00000003429.1"/>
    <property type="gene ID" value="ENSHCOG00000004747.1"/>
</dbReference>